<dbReference type="EMBL" id="CP023777">
    <property type="protein sequence ID" value="ATL45862.1"/>
    <property type="molecule type" value="Genomic_DNA"/>
</dbReference>
<dbReference type="NCBIfam" id="TIGR01528">
    <property type="entry name" value="NMN_trans_PnuC"/>
    <property type="match status" value="1"/>
</dbReference>
<keyword evidence="5" id="KW-0813">Transport</keyword>
<dbReference type="AlphaFoldDB" id="A0A291QPR0"/>
<feature type="transmembrane region" description="Helical" evidence="10">
    <location>
        <begin position="161"/>
        <end position="177"/>
    </location>
</feature>
<keyword evidence="7 10" id="KW-0812">Transmembrane</keyword>
<evidence type="ECO:0000313" key="12">
    <source>
        <dbReference type="Proteomes" id="UP000220133"/>
    </source>
</evidence>
<gene>
    <name evidence="11" type="ORF">COR50_01070</name>
</gene>
<dbReference type="Proteomes" id="UP000220133">
    <property type="component" value="Chromosome"/>
</dbReference>
<comment type="similarity">
    <text evidence="3">Belongs to the nicotinamide ribonucleoside (NR) uptake permease (TC 4.B.1) family.</text>
</comment>
<dbReference type="OrthoDB" id="9791248at2"/>
<evidence type="ECO:0000256" key="2">
    <source>
        <dbReference type="ARBA" id="ARBA00004651"/>
    </source>
</evidence>
<reference evidence="11 12" key="1">
    <citation type="submission" date="2017-10" db="EMBL/GenBank/DDBJ databases">
        <title>Paenichitinophaga pekingensis gen. nov., sp. nov., isolated from activated sludge.</title>
        <authorList>
            <person name="Jin D."/>
            <person name="Kong X."/>
            <person name="Deng Y."/>
            <person name="Bai Z."/>
        </authorList>
    </citation>
    <scope>NUCLEOTIDE SEQUENCE [LARGE SCALE GENOMIC DNA]</scope>
    <source>
        <strain evidence="11 12">13</strain>
    </source>
</reference>
<proteinExistence type="inferred from homology"/>
<evidence type="ECO:0000256" key="4">
    <source>
        <dbReference type="ARBA" id="ARBA00017522"/>
    </source>
</evidence>
<feature type="transmembrane region" description="Helical" evidence="10">
    <location>
        <begin position="104"/>
        <end position="123"/>
    </location>
</feature>
<evidence type="ECO:0000256" key="1">
    <source>
        <dbReference type="ARBA" id="ARBA00002672"/>
    </source>
</evidence>
<evidence type="ECO:0000256" key="7">
    <source>
        <dbReference type="ARBA" id="ARBA00022692"/>
    </source>
</evidence>
<evidence type="ECO:0000256" key="9">
    <source>
        <dbReference type="ARBA" id="ARBA00023136"/>
    </source>
</evidence>
<evidence type="ECO:0000256" key="10">
    <source>
        <dbReference type="SAM" id="Phobius"/>
    </source>
</evidence>
<feature type="transmembrane region" description="Helical" evidence="10">
    <location>
        <begin position="42"/>
        <end position="61"/>
    </location>
</feature>
<keyword evidence="12" id="KW-1185">Reference proteome</keyword>
<dbReference type="PANTHER" id="PTHR36122:SF2">
    <property type="entry name" value="NICOTINAMIDE RIBOSIDE TRANSPORTER PNUC"/>
    <property type="match status" value="1"/>
</dbReference>
<dbReference type="InterPro" id="IPR006419">
    <property type="entry name" value="NMN_transpt_PnuC"/>
</dbReference>
<evidence type="ECO:0000313" key="11">
    <source>
        <dbReference type="EMBL" id="ATL45862.1"/>
    </source>
</evidence>
<comment type="subcellular location">
    <subcellularLocation>
        <location evidence="2">Cell membrane</location>
        <topology evidence="2">Multi-pass membrane protein</topology>
    </subcellularLocation>
</comment>
<feature type="transmembrane region" description="Helical" evidence="10">
    <location>
        <begin position="135"/>
        <end position="154"/>
    </location>
</feature>
<feature type="transmembrane region" description="Helical" evidence="10">
    <location>
        <begin position="183"/>
        <end position="202"/>
    </location>
</feature>
<evidence type="ECO:0000256" key="3">
    <source>
        <dbReference type="ARBA" id="ARBA00006669"/>
    </source>
</evidence>
<dbReference type="PANTHER" id="PTHR36122">
    <property type="entry name" value="NICOTINAMIDE RIBOSIDE TRANSPORTER PNUC"/>
    <property type="match status" value="1"/>
</dbReference>
<dbReference type="Pfam" id="PF04973">
    <property type="entry name" value="NMN_transporter"/>
    <property type="match status" value="1"/>
</dbReference>
<keyword evidence="6" id="KW-1003">Cell membrane</keyword>
<organism evidence="11 12">
    <name type="scientific">Chitinophaga caeni</name>
    <dbReference type="NCBI Taxonomy" id="2029983"/>
    <lineage>
        <taxon>Bacteria</taxon>
        <taxon>Pseudomonadati</taxon>
        <taxon>Bacteroidota</taxon>
        <taxon>Chitinophagia</taxon>
        <taxon>Chitinophagales</taxon>
        <taxon>Chitinophagaceae</taxon>
        <taxon>Chitinophaga</taxon>
    </lineage>
</organism>
<dbReference type="GO" id="GO:0034257">
    <property type="term" value="F:nicotinamide riboside transmembrane transporter activity"/>
    <property type="evidence" value="ECO:0007669"/>
    <property type="project" value="InterPro"/>
</dbReference>
<protein>
    <recommendedName>
        <fullName evidence="4">Nicotinamide riboside transporter PnuC</fullName>
    </recommendedName>
</protein>
<keyword evidence="8 10" id="KW-1133">Transmembrane helix</keyword>
<dbReference type="KEGG" id="cbae:COR50_01070"/>
<accession>A0A291QPR0</accession>
<evidence type="ECO:0000256" key="6">
    <source>
        <dbReference type="ARBA" id="ARBA00022475"/>
    </source>
</evidence>
<sequence length="211" mass="24649">MNFFDIHDIAWEPFGYQLSFVELAGTVAGIFSVWLAAKENKLTWVATIVNVICFFAIFYQVQLYSNMLLQVYFFFLSIYGWFTWNHQQREGVPVRKLTKKQCIYLLVSIPILTACLGWATRWITTNHPAYLQAVAYPYVDAFIAIASIVANTLLAKRIIENWILWIIIDVFCIYLYAQQGILLVMLEYALFLILSSYGYFAWRKELNNDSR</sequence>
<name>A0A291QPR0_9BACT</name>
<comment type="function">
    <text evidence="1">Required for nicotinamide riboside transport across the inner membrane.</text>
</comment>
<evidence type="ECO:0000256" key="5">
    <source>
        <dbReference type="ARBA" id="ARBA00022448"/>
    </source>
</evidence>
<evidence type="ECO:0000256" key="8">
    <source>
        <dbReference type="ARBA" id="ARBA00022989"/>
    </source>
</evidence>
<keyword evidence="9 10" id="KW-0472">Membrane</keyword>
<feature type="transmembrane region" description="Helical" evidence="10">
    <location>
        <begin position="67"/>
        <end position="84"/>
    </location>
</feature>
<dbReference type="GO" id="GO:0005886">
    <property type="term" value="C:plasma membrane"/>
    <property type="evidence" value="ECO:0007669"/>
    <property type="project" value="UniProtKB-SubCell"/>
</dbReference>
<dbReference type="RefSeq" id="WP_098192252.1">
    <property type="nucleotide sequence ID" value="NZ_CP023777.1"/>
</dbReference>
<feature type="transmembrane region" description="Helical" evidence="10">
    <location>
        <begin position="14"/>
        <end position="35"/>
    </location>
</feature>